<dbReference type="SUPFAM" id="SSF51395">
    <property type="entry name" value="FMN-linked oxidoreductases"/>
    <property type="match status" value="1"/>
</dbReference>
<dbReference type="InterPro" id="IPR020988">
    <property type="entry name" value="Pept_U32_collagenase"/>
</dbReference>
<sequence length="734" mass="84942">MQNKKVELLAPAGSYESMKAAVAAGADAVYMGGSQFGARAYADNPDQDLLLDAIRYVHLHDRKLYLTINTLMKESELEQELYPFLKPYYEAGVDAVIVQDLGVFLYIKKYFPDLPIHASTQMTITGENGAKLLEQLGAERIVTARELSLEEIRKIRESCNLEIESFVHGALCYCYSGQCLFSSLAGGRSGNRGRCAQPCRMSYEVYQGDRRLNTSKEGFILSPKDLNTITILPEIIEAGVDSLKIEGRMKKPEYTAGVVSIYRKYVDRYLQYGREGYYVEKEDQKKLMALFNRKGFTEGYYKKHNGKDMITLTKPDFREGAEEYNQQLREHYLNIELKEKIQGNLIIFKDLPVIIKLSFRNMEVEVQGECPVEAQKKPLTKETVEKQIRKTGNTPFEFETLNVQLQEGLFVPIVQLNQLRRQALEQLEKKVADQYRRKMPDIAADCFDPNDTKQEKIKRENSNSLDNEKIQLNVSVETVEQLKIVCKQEKISRIYIDSELLTIMDEYEMINLVRQAKKECWLMLPQIFRMEAKQLLEQKNWSKSEFDGCLIRSMEEIGWLKERGFSKPMKADHMLYTYNHKAIQMWKGQALLSDTIPVELNAREIWQRGTKNSEMIVYGRIPMMVSAQCIKRTAKRCDQKPEVLTIKDRMGNVFPVKNHCVYCYNTIYNSKPLSLPDLPFEKMELSAVRLSFTVEEGKETERIVKHFTDIIYHGRKPEQIGKDFTRGHYKRGVE</sequence>
<dbReference type="PANTHER" id="PTHR30217:SF10">
    <property type="entry name" value="23S RRNA 5-HYDROXYCYTIDINE C2501 SYNTHASE"/>
    <property type="match status" value="1"/>
</dbReference>
<organism evidence="2 3">
    <name type="scientific">Candidatus Fimimorpha faecalis</name>
    <dbReference type="NCBI Taxonomy" id="2840824"/>
    <lineage>
        <taxon>Bacteria</taxon>
        <taxon>Bacillati</taxon>
        <taxon>Bacillota</taxon>
        <taxon>Clostridia</taxon>
        <taxon>Eubacteriales</taxon>
        <taxon>Candidatus Fimimorpha</taxon>
    </lineage>
</organism>
<evidence type="ECO:0000313" key="2">
    <source>
        <dbReference type="EMBL" id="HIR88131.1"/>
    </source>
</evidence>
<dbReference type="InterPro" id="IPR051454">
    <property type="entry name" value="RNA/ubiquinone_mod_enzymes"/>
</dbReference>
<dbReference type="Pfam" id="PF12392">
    <property type="entry name" value="DUF3656"/>
    <property type="match status" value="1"/>
</dbReference>
<evidence type="ECO:0000313" key="3">
    <source>
        <dbReference type="Proteomes" id="UP000824201"/>
    </source>
</evidence>
<dbReference type="InterPro" id="IPR001539">
    <property type="entry name" value="Peptidase_U32"/>
</dbReference>
<accession>A0A9D1ED23</accession>
<reference evidence="2" key="2">
    <citation type="journal article" date="2021" name="PeerJ">
        <title>Extensive microbial diversity within the chicken gut microbiome revealed by metagenomics and culture.</title>
        <authorList>
            <person name="Gilroy R."/>
            <person name="Ravi A."/>
            <person name="Getino M."/>
            <person name="Pursley I."/>
            <person name="Horton D.L."/>
            <person name="Alikhan N.F."/>
            <person name="Baker D."/>
            <person name="Gharbi K."/>
            <person name="Hall N."/>
            <person name="Watson M."/>
            <person name="Adriaenssens E.M."/>
            <person name="Foster-Nyarko E."/>
            <person name="Jarju S."/>
            <person name="Secka A."/>
            <person name="Antonio M."/>
            <person name="Oren A."/>
            <person name="Chaudhuri R.R."/>
            <person name="La Ragione R."/>
            <person name="Hildebrand F."/>
            <person name="Pallen M.J."/>
        </authorList>
    </citation>
    <scope>NUCLEOTIDE SEQUENCE</scope>
    <source>
        <strain evidence="2">ChiW13-3771</strain>
    </source>
</reference>
<evidence type="ECO:0000259" key="1">
    <source>
        <dbReference type="Pfam" id="PF12392"/>
    </source>
</evidence>
<dbReference type="Proteomes" id="UP000824201">
    <property type="component" value="Unassembled WGS sequence"/>
</dbReference>
<protein>
    <submittedName>
        <fullName evidence="2">U32 family peptidase</fullName>
    </submittedName>
</protein>
<name>A0A9D1ED23_9FIRM</name>
<feature type="domain" description="Peptidase U32 collagenase" evidence="1">
    <location>
        <begin position="332"/>
        <end position="431"/>
    </location>
</feature>
<dbReference type="AlphaFoldDB" id="A0A9D1ED23"/>
<gene>
    <name evidence="2" type="ORF">IAC96_04195</name>
</gene>
<proteinExistence type="predicted"/>
<comment type="caution">
    <text evidence="2">The sequence shown here is derived from an EMBL/GenBank/DDBJ whole genome shotgun (WGS) entry which is preliminary data.</text>
</comment>
<dbReference type="PANTHER" id="PTHR30217">
    <property type="entry name" value="PEPTIDASE U32 FAMILY"/>
    <property type="match status" value="1"/>
</dbReference>
<dbReference type="EMBL" id="DVHN01000046">
    <property type="protein sequence ID" value="HIR88131.1"/>
    <property type="molecule type" value="Genomic_DNA"/>
</dbReference>
<reference evidence="2" key="1">
    <citation type="submission" date="2020-10" db="EMBL/GenBank/DDBJ databases">
        <authorList>
            <person name="Gilroy R."/>
        </authorList>
    </citation>
    <scope>NUCLEOTIDE SEQUENCE</scope>
    <source>
        <strain evidence="2">ChiW13-3771</strain>
    </source>
</reference>
<dbReference type="Pfam" id="PF01136">
    <property type="entry name" value="Peptidase_U32"/>
    <property type="match status" value="1"/>
</dbReference>